<feature type="region of interest" description="Disordered" evidence="1">
    <location>
        <begin position="52"/>
        <end position="72"/>
    </location>
</feature>
<organism evidence="2 3">
    <name type="scientific">Octopus vulgaris</name>
    <name type="common">Common octopus</name>
    <dbReference type="NCBI Taxonomy" id="6645"/>
    <lineage>
        <taxon>Eukaryota</taxon>
        <taxon>Metazoa</taxon>
        <taxon>Spiralia</taxon>
        <taxon>Lophotrochozoa</taxon>
        <taxon>Mollusca</taxon>
        <taxon>Cephalopoda</taxon>
        <taxon>Coleoidea</taxon>
        <taxon>Octopodiformes</taxon>
        <taxon>Octopoda</taxon>
        <taxon>Incirrata</taxon>
        <taxon>Octopodidae</taxon>
        <taxon>Octopus</taxon>
    </lineage>
</organism>
<name>A0AA36B1Z1_OCTVU</name>
<proteinExistence type="predicted"/>
<feature type="compositionally biased region" description="Polar residues" evidence="1">
    <location>
        <begin position="52"/>
        <end position="64"/>
    </location>
</feature>
<dbReference type="AlphaFoldDB" id="A0AA36B1Z1"/>
<accession>A0AA36B1Z1</accession>
<keyword evidence="3" id="KW-1185">Reference proteome</keyword>
<evidence type="ECO:0000313" key="3">
    <source>
        <dbReference type="Proteomes" id="UP001162480"/>
    </source>
</evidence>
<evidence type="ECO:0000313" key="2">
    <source>
        <dbReference type="EMBL" id="CAI9726481.1"/>
    </source>
</evidence>
<evidence type="ECO:0000256" key="1">
    <source>
        <dbReference type="SAM" id="MobiDB-lite"/>
    </source>
</evidence>
<sequence length="72" mass="7828">MTTVCAASHLSGTGALQVEMIVGITLINEVSFPSALQLRDASQHEISANNIDHTSNFLRSPSSRTRTKKHIH</sequence>
<protein>
    <submittedName>
        <fullName evidence="2">Uncharacterized protein</fullName>
    </submittedName>
</protein>
<reference evidence="2" key="1">
    <citation type="submission" date="2023-08" db="EMBL/GenBank/DDBJ databases">
        <authorList>
            <person name="Alioto T."/>
            <person name="Alioto T."/>
            <person name="Gomez Garrido J."/>
        </authorList>
    </citation>
    <scope>NUCLEOTIDE SEQUENCE</scope>
</reference>
<dbReference type="Proteomes" id="UP001162480">
    <property type="component" value="Chromosome 8"/>
</dbReference>
<dbReference type="EMBL" id="OX597821">
    <property type="protein sequence ID" value="CAI9726481.1"/>
    <property type="molecule type" value="Genomic_DNA"/>
</dbReference>
<gene>
    <name evidence="2" type="ORF">OCTVUL_1B012267</name>
</gene>